<dbReference type="Pfam" id="PF07540">
    <property type="entry name" value="NOC3p"/>
    <property type="match status" value="1"/>
</dbReference>
<feature type="region of interest" description="Disordered" evidence="2">
    <location>
        <begin position="410"/>
        <end position="467"/>
    </location>
</feature>
<feature type="compositionally biased region" description="Basic and acidic residues" evidence="2">
    <location>
        <begin position="917"/>
        <end position="933"/>
    </location>
</feature>
<dbReference type="PANTHER" id="PTHR14428">
    <property type="entry name" value="NUCLEOLAR COMPLEX PROTEIN 3"/>
    <property type="match status" value="1"/>
</dbReference>
<evidence type="ECO:0000313" key="4">
    <source>
        <dbReference type="EMBL" id="KAA6402850.1"/>
    </source>
</evidence>
<keyword evidence="1" id="KW-0175">Coiled coil</keyword>
<accession>A0A5J4X6M3</accession>
<dbReference type="SUPFAM" id="SSF48371">
    <property type="entry name" value="ARM repeat"/>
    <property type="match status" value="1"/>
</dbReference>
<feature type="domain" description="Nucleolar complex-associated protein 3 N-terminal" evidence="3">
    <location>
        <begin position="589"/>
        <end position="660"/>
    </location>
</feature>
<proteinExistence type="predicted"/>
<organism evidence="4 5">
    <name type="scientific">Streblomastix strix</name>
    <dbReference type="NCBI Taxonomy" id="222440"/>
    <lineage>
        <taxon>Eukaryota</taxon>
        <taxon>Metamonada</taxon>
        <taxon>Preaxostyla</taxon>
        <taxon>Oxymonadida</taxon>
        <taxon>Streblomastigidae</taxon>
        <taxon>Streblomastix</taxon>
    </lineage>
</organism>
<evidence type="ECO:0000259" key="3">
    <source>
        <dbReference type="Pfam" id="PF07540"/>
    </source>
</evidence>
<dbReference type="AlphaFoldDB" id="A0A5J4X6M3"/>
<dbReference type="GO" id="GO:0006270">
    <property type="term" value="P:DNA replication initiation"/>
    <property type="evidence" value="ECO:0007669"/>
    <property type="project" value="TreeGrafter"/>
</dbReference>
<feature type="coiled-coil region" evidence="1">
    <location>
        <begin position="299"/>
        <end position="326"/>
    </location>
</feature>
<evidence type="ECO:0000256" key="1">
    <source>
        <dbReference type="SAM" id="Coils"/>
    </source>
</evidence>
<feature type="compositionally biased region" description="Basic residues" evidence="2">
    <location>
        <begin position="1191"/>
        <end position="1200"/>
    </location>
</feature>
<feature type="compositionally biased region" description="Basic and acidic residues" evidence="2">
    <location>
        <begin position="1148"/>
        <end position="1164"/>
    </location>
</feature>
<sequence length="1200" mass="135820">MAQSRELTQSAASNSRSVRYYIPQKKIEIKPSQLTNSMVESLLSDMDASKVMTDELGNIVPLQLNPYIISQYKFNDTISQRRLVKYVSDLTPESQESISKTLYAKGKEKTDIMNDKTSLEPILSTDPKVRQKIRKKVMKEMGIISPDEEKDKFEETRNDQADEVDKKGDQNLTKAKGICQIAAQQQLNSGINQDMGIKIGQSPFAEVFSDPDRQQKRGEFSPFSSKTVPQMDIQSNINLKKGNKRVEIAKQLGIIIEEAESSDEDGEDLVFDLEVEQPGKEKEEAEHAVKQLPVGTILVKKKKKKAKRADRSIIEATEKKVEERRERGVSSAVVLGGGGGIGMGALKEKKARKQNPALTPNQRSLGDKNLNLYKSSVRKQMEGVLMGQIVDGEELGDYTIDENPDEIQDQYTSQRTQSEDGIPRATTTRIKTSDRQGKIVTIKDLEESPQKSANRTRRTQTSGTQRSKVPMMVTKRLEPGNSRALNQIDNEVEVEDASLQKYVHLGIASPSYSVTEFQTFMVKTQQETNKKLGSEISQDDDEKQYLMKQHNEKDRTELKFSRQMPNSGKFVMEVKKVIGGSSENQDLNMMIDQISDIHSFCAYKDKEIVAEAIEIELFVLSDLIPGYRIRVQEEDESKLSAGVKQLRKYERKIILHYQRFLKLLETFLADQILSQPAAKALCSLLVSQHHFNFFLNMIKVVVPLICRPQLTLIVTDALQTLFETDAEQYSSLAVVEYMEKIRNTLNNPKQKSKQKDQQEIKIKLRGERPNKRGVNQTEKQQTENQKENMSEKIGRELQRDLAEAEAVQSVEQKQKVGTSLLRCVVRVYSIALDASPQLIELSTTVAGGAGNRQIVRELIVPALQGLSRIAHHLNVQLVSDLLLRIRLLLDEQNQSQDEIVENEKEIKLSDNQQQKQTIKENGKGKKDKIDQSAKTDQQLKTNSDYTPQLLLDFESTISLILASLNIMTLHADALQENIPLIIQCLDALAVRSGNLSSVRCMAFVKRLLQTAVRFSQTSSSSSSKSLQLATDNKAEIAAILQCVRAISKVCQNVQQMFRGETKCVVFREDIDDPDFCGAEGADVVSELDTLLKYPEAGIRQLVVNILTPNTKESLHSLSQIPSETYKLFQKDKVEEDNDDEDEDDVGEQESKQERKKVERKREEAISQGKKLKRKRGEDDEVEQGQQEQKNMNRKRRRKTE</sequence>
<dbReference type="Proteomes" id="UP000324800">
    <property type="component" value="Unassembled WGS sequence"/>
</dbReference>
<feature type="compositionally biased region" description="Acidic residues" evidence="2">
    <location>
        <begin position="1134"/>
        <end position="1147"/>
    </location>
</feature>
<feature type="region of interest" description="Disordered" evidence="2">
    <location>
        <begin position="1133"/>
        <end position="1200"/>
    </location>
</feature>
<dbReference type="GO" id="GO:0003682">
    <property type="term" value="F:chromatin binding"/>
    <property type="evidence" value="ECO:0007669"/>
    <property type="project" value="TreeGrafter"/>
</dbReference>
<dbReference type="InterPro" id="IPR016024">
    <property type="entry name" value="ARM-type_fold"/>
</dbReference>
<dbReference type="InterPro" id="IPR011501">
    <property type="entry name" value="Noc3_N"/>
</dbReference>
<feature type="region of interest" description="Disordered" evidence="2">
    <location>
        <begin position="910"/>
        <end position="939"/>
    </location>
</feature>
<feature type="compositionally biased region" description="Basic and acidic residues" evidence="2">
    <location>
        <begin position="431"/>
        <end position="449"/>
    </location>
</feature>
<dbReference type="GO" id="GO:0005730">
    <property type="term" value="C:nucleolus"/>
    <property type="evidence" value="ECO:0007669"/>
    <property type="project" value="TreeGrafter"/>
</dbReference>
<reference evidence="4 5" key="1">
    <citation type="submission" date="2019-03" db="EMBL/GenBank/DDBJ databases">
        <title>Single cell metagenomics reveals metabolic interactions within the superorganism composed of flagellate Streblomastix strix and complex community of Bacteroidetes bacteria on its surface.</title>
        <authorList>
            <person name="Treitli S.C."/>
            <person name="Kolisko M."/>
            <person name="Husnik F."/>
            <person name="Keeling P."/>
            <person name="Hampl V."/>
        </authorList>
    </citation>
    <scope>NUCLEOTIDE SEQUENCE [LARGE SCALE GENOMIC DNA]</scope>
    <source>
        <strain evidence="4">ST1C</strain>
    </source>
</reference>
<feature type="compositionally biased region" description="Basic and acidic residues" evidence="2">
    <location>
        <begin position="780"/>
        <end position="791"/>
    </location>
</feature>
<gene>
    <name evidence="4" type="ORF">EZS28_001626</name>
</gene>
<protein>
    <submittedName>
        <fullName evidence="4">Putative nucleolar complex protein 3</fullName>
    </submittedName>
</protein>
<dbReference type="PANTHER" id="PTHR14428:SF5">
    <property type="entry name" value="NUCLEOLAR COMPLEX PROTEIN 3 HOMOLOG"/>
    <property type="match status" value="1"/>
</dbReference>
<name>A0A5J4X6M3_9EUKA</name>
<dbReference type="OrthoDB" id="10263597at2759"/>
<feature type="region of interest" description="Disordered" evidence="2">
    <location>
        <begin position="745"/>
        <end position="791"/>
    </location>
</feature>
<comment type="caution">
    <text evidence="4">The sequence shown here is derived from an EMBL/GenBank/DDBJ whole genome shotgun (WGS) entry which is preliminary data.</text>
</comment>
<feature type="compositionally biased region" description="Basic and acidic residues" evidence="2">
    <location>
        <begin position="753"/>
        <end position="770"/>
    </location>
</feature>
<evidence type="ECO:0000313" key="5">
    <source>
        <dbReference type="Proteomes" id="UP000324800"/>
    </source>
</evidence>
<dbReference type="EMBL" id="SNRW01000174">
    <property type="protein sequence ID" value="KAA6402850.1"/>
    <property type="molecule type" value="Genomic_DNA"/>
</dbReference>
<dbReference type="InterPro" id="IPR016903">
    <property type="entry name" value="Nucleolar_cplx-assoc_3"/>
</dbReference>
<evidence type="ECO:0000256" key="2">
    <source>
        <dbReference type="SAM" id="MobiDB-lite"/>
    </source>
</evidence>